<feature type="compositionally biased region" description="Polar residues" evidence="5">
    <location>
        <begin position="274"/>
        <end position="288"/>
    </location>
</feature>
<dbReference type="InterPro" id="IPR011011">
    <property type="entry name" value="Znf_FYVE_PHD"/>
</dbReference>
<feature type="domain" description="FYVE-type" evidence="6">
    <location>
        <begin position="144"/>
        <end position="171"/>
    </location>
</feature>
<dbReference type="Gene3D" id="3.30.40.10">
    <property type="entry name" value="Zinc/RING finger domain, C3HC4 (zinc finger)"/>
    <property type="match status" value="1"/>
</dbReference>
<dbReference type="EMBL" id="LGTL01000017">
    <property type="protein sequence ID" value="KPA77327.1"/>
    <property type="molecule type" value="Genomic_DNA"/>
</dbReference>
<feature type="compositionally biased region" description="Pro residues" evidence="5">
    <location>
        <begin position="738"/>
        <end position="748"/>
    </location>
</feature>
<dbReference type="Proteomes" id="UP000037923">
    <property type="component" value="Unassembled WGS sequence"/>
</dbReference>
<dbReference type="VEuPathDB" id="TriTrypDB:LpyrH10_17_1440"/>
<gene>
    <name evidence="7" type="ORF">ABB37_07212</name>
</gene>
<evidence type="ECO:0000256" key="5">
    <source>
        <dbReference type="SAM" id="MobiDB-lite"/>
    </source>
</evidence>
<dbReference type="GO" id="GO:0008270">
    <property type="term" value="F:zinc ion binding"/>
    <property type="evidence" value="ECO:0007669"/>
    <property type="project" value="UniProtKB-KW"/>
</dbReference>
<dbReference type="GO" id="GO:0003924">
    <property type="term" value="F:GTPase activity"/>
    <property type="evidence" value="ECO:0007669"/>
    <property type="project" value="InterPro"/>
</dbReference>
<dbReference type="InterPro" id="IPR013083">
    <property type="entry name" value="Znf_RING/FYVE/PHD"/>
</dbReference>
<keyword evidence="1" id="KW-0479">Metal-binding</keyword>
<keyword evidence="8" id="KW-1185">Reference proteome</keyword>
<evidence type="ECO:0000256" key="1">
    <source>
        <dbReference type="ARBA" id="ARBA00022723"/>
    </source>
</evidence>
<dbReference type="PANTHER" id="PTHR23164">
    <property type="entry name" value="EARLY ENDOSOME ANTIGEN 1"/>
    <property type="match status" value="1"/>
</dbReference>
<dbReference type="Pfam" id="PF01363">
    <property type="entry name" value="FYVE"/>
    <property type="match status" value="1"/>
</dbReference>
<dbReference type="GeneID" id="26907498"/>
<dbReference type="SUPFAM" id="SSF52540">
    <property type="entry name" value="P-loop containing nucleoside triphosphate hydrolases"/>
    <property type="match status" value="1"/>
</dbReference>
<name>A0A0M9FWE3_LEPPY</name>
<dbReference type="InterPro" id="IPR017455">
    <property type="entry name" value="Znf_FYVE-rel"/>
</dbReference>
<dbReference type="SUPFAM" id="SSF81383">
    <property type="entry name" value="F-box domain"/>
    <property type="match status" value="1"/>
</dbReference>
<dbReference type="OMA" id="CRVCASC"/>
<evidence type="ECO:0000313" key="8">
    <source>
        <dbReference type="Proteomes" id="UP000037923"/>
    </source>
</evidence>
<accession>A0A0M9FWE3</accession>
<protein>
    <recommendedName>
        <fullName evidence="6">FYVE-type domain-containing protein</fullName>
    </recommendedName>
</protein>
<dbReference type="PANTHER" id="PTHR23164:SF29">
    <property type="entry name" value="E3 UBIQUITIN-PROTEIN LIGASE PIB1"/>
    <property type="match status" value="1"/>
</dbReference>
<reference evidence="7 8" key="1">
    <citation type="submission" date="2015-07" db="EMBL/GenBank/DDBJ databases">
        <title>High-quality genome of monoxenous trypanosomatid Leptomonas pyrrhocoris.</title>
        <authorList>
            <person name="Flegontov P."/>
            <person name="Butenko A."/>
            <person name="Firsov S."/>
            <person name="Vlcek C."/>
            <person name="Logacheva M.D."/>
            <person name="Field M."/>
            <person name="Filatov D."/>
            <person name="Flegontova O."/>
            <person name="Gerasimov E."/>
            <person name="Jackson A.P."/>
            <person name="Kelly S."/>
            <person name="Opperdoes F."/>
            <person name="O'Reilly A."/>
            <person name="Votypka J."/>
            <person name="Yurchenko V."/>
            <person name="Lukes J."/>
        </authorList>
    </citation>
    <scope>NUCLEOTIDE SEQUENCE [LARGE SCALE GENOMIC DNA]</scope>
    <source>
        <strain evidence="7">H10</strain>
    </source>
</reference>
<dbReference type="InterPro" id="IPR036047">
    <property type="entry name" value="F-box-like_dom_sf"/>
</dbReference>
<dbReference type="SUPFAM" id="SSF57903">
    <property type="entry name" value="FYVE/PHD zinc finger"/>
    <property type="match status" value="1"/>
</dbReference>
<dbReference type="InterPro" id="IPR000306">
    <property type="entry name" value="Znf_FYVE"/>
</dbReference>
<feature type="compositionally biased region" description="Polar residues" evidence="5">
    <location>
        <begin position="822"/>
        <end position="835"/>
    </location>
</feature>
<dbReference type="Pfam" id="PF00071">
    <property type="entry name" value="Ras"/>
    <property type="match status" value="1"/>
</dbReference>
<evidence type="ECO:0000313" key="7">
    <source>
        <dbReference type="EMBL" id="KPA77327.1"/>
    </source>
</evidence>
<feature type="region of interest" description="Disordered" evidence="5">
    <location>
        <begin position="822"/>
        <end position="853"/>
    </location>
</feature>
<feature type="compositionally biased region" description="Gly residues" evidence="5">
    <location>
        <begin position="721"/>
        <end position="731"/>
    </location>
</feature>
<sequence>MEREPAPLYSSTSAVHVARAPRVLKVNVLYGMTGDEAAAGGGGNSTGPLGTSAAVYSALNLSRAASLSHSYGAHVGASATRRSMIEAANPNSSALSLTAMNGSGAATATSSLAKPVLDPSQVRCCPLDQWIPDAHVMNCMAPDCNNNFSLFNRKHRCRMCGRVFCASCCNNLVCLSAATAAKAMPTGMQEGLSVNNNNNTASSSHHTFYGTKSGNSPASTPELTALGGGSDAATPSGPTRAAVSANGVHGANGAGMRSNSGDSSVGSTSPGAETLTTTSQVGMDSTSGSANTSMGNATSNANSSNIVTNSVVSSPVVANVVPCRVCASCSYEVQLVVSTRQENGELRRRSRGELKMLQRVLLVKVMTYLNLLDLASMAMVSADFYFMSRDNLIWYQYNMTRWVQEGEAMQLSSLKSRAAALRAQQQRASPWYGGGGGNAPSSLADDIFNSTPVIQDATALSESEAAKRVISLHARYNYTQFLDFARRQEMARCEGLSSFSLGARILLSSPIRVALVGPSGIGKTAAVQSFLGEKAAQMVVRPTIGFVRRATAVRLAGGLSAEVTLHIYDLSGADRYEELRRFVCRHCHAIALCYDPAHKVTLVQAADIMMELEPVLGPQPVVVCGLLRKGPSHPSKGPMETAYGRGEGPPSRAAGMHESDTARKTLALEAYNAQSTPVNSGAAADVAPATTNPTTGASSTFAGIDSCTVGQSLSMTMGNDNGRGAGGGGGHLLVSSPPLTPSPPPAPVTTPTAGGSEVSIDDAVGITVRGLSSIQCPMLRPAPLFEALVQAVLDRLGEATVANTTTISEISAELTMQNESSLSATAASRLPSSTNPRSISDSVRRSSVRRRRPAASRTIVQDLLNLTMQPCALDILLDRK</sequence>
<feature type="compositionally biased region" description="Low complexity" evidence="5">
    <location>
        <begin position="258"/>
        <end position="271"/>
    </location>
</feature>
<feature type="compositionally biased region" description="Polar residues" evidence="5">
    <location>
        <begin position="200"/>
        <end position="222"/>
    </location>
</feature>
<dbReference type="RefSeq" id="XP_015655766.1">
    <property type="nucleotide sequence ID" value="XM_015805760.1"/>
</dbReference>
<dbReference type="AlphaFoldDB" id="A0A0M9FWE3"/>
<feature type="region of interest" description="Disordered" evidence="5">
    <location>
        <begin position="718"/>
        <end position="757"/>
    </location>
</feature>
<dbReference type="Gene3D" id="1.20.1280.50">
    <property type="match status" value="1"/>
</dbReference>
<dbReference type="GO" id="GO:0005525">
    <property type="term" value="F:GTP binding"/>
    <property type="evidence" value="ECO:0007669"/>
    <property type="project" value="InterPro"/>
</dbReference>
<comment type="caution">
    <text evidence="7">The sequence shown here is derived from an EMBL/GenBank/DDBJ whole genome shotgun (WGS) entry which is preliminary data.</text>
</comment>
<keyword evidence="2 4" id="KW-0863">Zinc-finger</keyword>
<evidence type="ECO:0000259" key="6">
    <source>
        <dbReference type="PROSITE" id="PS50178"/>
    </source>
</evidence>
<feature type="region of interest" description="Disordered" evidence="5">
    <location>
        <begin position="632"/>
        <end position="656"/>
    </location>
</feature>
<evidence type="ECO:0000256" key="3">
    <source>
        <dbReference type="ARBA" id="ARBA00022833"/>
    </source>
</evidence>
<feature type="region of interest" description="Disordered" evidence="5">
    <location>
        <begin position="194"/>
        <end position="297"/>
    </location>
</feature>
<dbReference type="InterPro" id="IPR001806">
    <property type="entry name" value="Small_GTPase"/>
</dbReference>
<evidence type="ECO:0000256" key="4">
    <source>
        <dbReference type="PROSITE-ProRule" id="PRU00091"/>
    </source>
</evidence>
<dbReference type="SMART" id="SM00064">
    <property type="entry name" value="FYVE"/>
    <property type="match status" value="1"/>
</dbReference>
<dbReference type="Gene3D" id="3.40.50.300">
    <property type="entry name" value="P-loop containing nucleotide triphosphate hydrolases"/>
    <property type="match status" value="1"/>
</dbReference>
<keyword evidence="3" id="KW-0862">Zinc</keyword>
<dbReference type="PROSITE" id="PS50178">
    <property type="entry name" value="ZF_FYVE"/>
    <property type="match status" value="1"/>
</dbReference>
<dbReference type="InterPro" id="IPR027417">
    <property type="entry name" value="P-loop_NTPase"/>
</dbReference>
<proteinExistence type="predicted"/>
<organism evidence="7 8">
    <name type="scientific">Leptomonas pyrrhocoris</name>
    <name type="common">Firebug parasite</name>
    <dbReference type="NCBI Taxonomy" id="157538"/>
    <lineage>
        <taxon>Eukaryota</taxon>
        <taxon>Discoba</taxon>
        <taxon>Euglenozoa</taxon>
        <taxon>Kinetoplastea</taxon>
        <taxon>Metakinetoplastina</taxon>
        <taxon>Trypanosomatida</taxon>
        <taxon>Trypanosomatidae</taxon>
        <taxon>Leishmaniinae</taxon>
        <taxon>Leptomonas</taxon>
    </lineage>
</organism>
<dbReference type="OrthoDB" id="10018316at2759"/>
<evidence type="ECO:0000256" key="2">
    <source>
        <dbReference type="ARBA" id="ARBA00022771"/>
    </source>
</evidence>